<gene>
    <name evidence="2" type="ORF">ACFPTP_09480</name>
</gene>
<keyword evidence="1" id="KW-1133">Transmembrane helix</keyword>
<proteinExistence type="predicted"/>
<name>A0ABW0TWQ5_9BACL</name>
<evidence type="ECO:0000256" key="1">
    <source>
        <dbReference type="SAM" id="Phobius"/>
    </source>
</evidence>
<accession>A0ABW0TWQ5</accession>
<keyword evidence="1" id="KW-0472">Membrane</keyword>
<comment type="caution">
    <text evidence="2">The sequence shown here is derived from an EMBL/GenBank/DDBJ whole genome shotgun (WGS) entry which is preliminary data.</text>
</comment>
<dbReference type="Proteomes" id="UP001596071">
    <property type="component" value="Unassembled WGS sequence"/>
</dbReference>
<feature type="transmembrane region" description="Helical" evidence="1">
    <location>
        <begin position="6"/>
        <end position="23"/>
    </location>
</feature>
<keyword evidence="3" id="KW-1185">Reference proteome</keyword>
<dbReference type="EMBL" id="JBHSNP010000011">
    <property type="protein sequence ID" value="MFC5603456.1"/>
    <property type="molecule type" value="Genomic_DNA"/>
</dbReference>
<dbReference type="PANTHER" id="PTHR40070">
    <property type="entry name" value="UPF0478 PROTEIN YTXG"/>
    <property type="match status" value="1"/>
</dbReference>
<dbReference type="InterPro" id="IPR009293">
    <property type="entry name" value="UPF0478"/>
</dbReference>
<organism evidence="2 3">
    <name type="scientific">Sporosarcina koreensis</name>
    <dbReference type="NCBI Taxonomy" id="334735"/>
    <lineage>
        <taxon>Bacteria</taxon>
        <taxon>Bacillati</taxon>
        <taxon>Bacillota</taxon>
        <taxon>Bacilli</taxon>
        <taxon>Bacillales</taxon>
        <taxon>Caryophanaceae</taxon>
        <taxon>Sporosarcina</taxon>
    </lineage>
</organism>
<protein>
    <submittedName>
        <fullName evidence="2">DUF948 domain-containing protein</fullName>
    </submittedName>
</protein>
<dbReference type="Pfam" id="PF06103">
    <property type="entry name" value="DUF948"/>
    <property type="match status" value="1"/>
</dbReference>
<evidence type="ECO:0000313" key="3">
    <source>
        <dbReference type="Proteomes" id="UP001596071"/>
    </source>
</evidence>
<dbReference type="RefSeq" id="WP_381443941.1">
    <property type="nucleotide sequence ID" value="NZ_JBHSNP010000011.1"/>
</dbReference>
<reference evidence="3" key="1">
    <citation type="journal article" date="2019" name="Int. J. Syst. Evol. Microbiol.">
        <title>The Global Catalogue of Microorganisms (GCM) 10K type strain sequencing project: providing services to taxonomists for standard genome sequencing and annotation.</title>
        <authorList>
            <consortium name="The Broad Institute Genomics Platform"/>
            <consortium name="The Broad Institute Genome Sequencing Center for Infectious Disease"/>
            <person name="Wu L."/>
            <person name="Ma J."/>
        </authorList>
    </citation>
    <scope>NUCLEOTIDE SEQUENCE [LARGE SCALE GENOMIC DNA]</scope>
    <source>
        <strain evidence="3">KACC 11299</strain>
    </source>
</reference>
<keyword evidence="1" id="KW-0812">Transmembrane</keyword>
<evidence type="ECO:0000313" key="2">
    <source>
        <dbReference type="EMBL" id="MFC5603456.1"/>
    </source>
</evidence>
<dbReference type="PANTHER" id="PTHR40070:SF1">
    <property type="entry name" value="UPF0478 PROTEIN YTXG"/>
    <property type="match status" value="1"/>
</dbReference>
<sequence>MSLTGVGVLLIGIAFLILSIYLAKVLSNTASILEGVGRTVEKLPDQLDDVLYETGQMIQNSNNTLADVNEKLGTLTPLFHIVGDVGESTRKLTSSLNDFAGSVKKKTESVDEETRNNRLGGLYGSAALAFYAFQNGKERNKGSYKRPSSLYISGEQRAFDVDRMKEEAKEAAREGKYISQDK</sequence>